<feature type="transmembrane region" description="Helical" evidence="1">
    <location>
        <begin position="25"/>
        <end position="46"/>
    </location>
</feature>
<organism evidence="2 3">
    <name type="scientific">Pristionchus entomophagus</name>
    <dbReference type="NCBI Taxonomy" id="358040"/>
    <lineage>
        <taxon>Eukaryota</taxon>
        <taxon>Metazoa</taxon>
        <taxon>Ecdysozoa</taxon>
        <taxon>Nematoda</taxon>
        <taxon>Chromadorea</taxon>
        <taxon>Rhabditida</taxon>
        <taxon>Rhabditina</taxon>
        <taxon>Diplogasteromorpha</taxon>
        <taxon>Diplogasteroidea</taxon>
        <taxon>Neodiplogasteridae</taxon>
        <taxon>Pristionchus</taxon>
    </lineage>
</organism>
<feature type="transmembrane region" description="Helical" evidence="1">
    <location>
        <begin position="72"/>
        <end position="91"/>
    </location>
</feature>
<dbReference type="AlphaFoldDB" id="A0AAV5TVU3"/>
<dbReference type="EMBL" id="BTSX01000005">
    <property type="protein sequence ID" value="GMS98348.1"/>
    <property type="molecule type" value="Genomic_DNA"/>
</dbReference>
<evidence type="ECO:0000313" key="3">
    <source>
        <dbReference type="Proteomes" id="UP001432027"/>
    </source>
</evidence>
<evidence type="ECO:0008006" key="4">
    <source>
        <dbReference type="Google" id="ProtNLM"/>
    </source>
</evidence>
<dbReference type="InterPro" id="IPR019428">
    <property type="entry name" value="7TM_GPCR_serpentine_rcpt_Str"/>
</dbReference>
<feature type="transmembrane region" description="Helical" evidence="1">
    <location>
        <begin position="176"/>
        <end position="203"/>
    </location>
</feature>
<protein>
    <recommendedName>
        <fullName evidence="4">G protein-coupled receptor</fullName>
    </recommendedName>
</protein>
<dbReference type="InterPro" id="IPR019423">
    <property type="entry name" value="7TM_GPCR_serpentine_rcpt_Srj"/>
</dbReference>
<name>A0AAV5TVU3_9BILA</name>
<sequence>VSGAILNSLLLFLIHRFSRKDLGEYRTLLTAFAGFDIFLCLVHWLISPKCINFERTFSVVAHSFWESRQITLVYVSVFTVPFGIMNINFLYRYWSIKDPKKLQFFSKRYYNFLLFLYAAGAYSSWHLLSYLGSSGAVDEVGTIIARAIYEEKYGITITDGWLLMDHWRDGNFNMPAALLLLATDGIMLGSFAFASLLGSLTFYHLSKAKTIRLYIMGMI</sequence>
<keyword evidence="1" id="KW-0812">Transmembrane</keyword>
<dbReference type="PANTHER" id="PTHR45907:SF16">
    <property type="entry name" value="SERPENTINE RECEPTOR, CLASS J"/>
    <property type="match status" value="1"/>
</dbReference>
<feature type="non-terminal residue" evidence="2">
    <location>
        <position position="1"/>
    </location>
</feature>
<feature type="transmembrane region" description="Helical" evidence="1">
    <location>
        <begin position="112"/>
        <end position="131"/>
    </location>
</feature>
<evidence type="ECO:0000256" key="1">
    <source>
        <dbReference type="SAM" id="Phobius"/>
    </source>
</evidence>
<reference evidence="2" key="1">
    <citation type="submission" date="2023-10" db="EMBL/GenBank/DDBJ databases">
        <title>Genome assembly of Pristionchus species.</title>
        <authorList>
            <person name="Yoshida K."/>
            <person name="Sommer R.J."/>
        </authorList>
    </citation>
    <scope>NUCLEOTIDE SEQUENCE</scope>
    <source>
        <strain evidence="2">RS0144</strain>
    </source>
</reference>
<proteinExistence type="predicted"/>
<keyword evidence="3" id="KW-1185">Reference proteome</keyword>
<dbReference type="PANTHER" id="PTHR45907">
    <property type="entry name" value="SERPENTINE RECEPTOR, CLASS J"/>
    <property type="match status" value="1"/>
</dbReference>
<gene>
    <name evidence="2" type="ORF">PENTCL1PPCAC_20523</name>
</gene>
<accession>A0AAV5TVU3</accession>
<dbReference type="Proteomes" id="UP001432027">
    <property type="component" value="Unassembled WGS sequence"/>
</dbReference>
<dbReference type="Pfam" id="PF10326">
    <property type="entry name" value="7TM_GPCR_Str"/>
    <property type="match status" value="1"/>
</dbReference>
<comment type="caution">
    <text evidence="2">The sequence shown here is derived from an EMBL/GenBank/DDBJ whole genome shotgun (WGS) entry which is preliminary data.</text>
</comment>
<evidence type="ECO:0000313" key="2">
    <source>
        <dbReference type="EMBL" id="GMS98348.1"/>
    </source>
</evidence>
<keyword evidence="1" id="KW-0472">Membrane</keyword>
<keyword evidence="1" id="KW-1133">Transmembrane helix</keyword>